<dbReference type="EMBL" id="RSCL01000009">
    <property type="protein sequence ID" value="RUT05075.1"/>
    <property type="molecule type" value="Genomic_DNA"/>
</dbReference>
<protein>
    <submittedName>
        <fullName evidence="2">Uncharacterized protein</fullName>
    </submittedName>
</protein>
<evidence type="ECO:0000313" key="3">
    <source>
        <dbReference type="Proteomes" id="UP000271624"/>
    </source>
</evidence>
<keyword evidence="3" id="KW-1185">Reference proteome</keyword>
<gene>
    <name evidence="2" type="ORF">DSM106972_038960</name>
</gene>
<sequence>MNHKTLNYILVIVAVLAAVNGYFIGYGKGYTQLAIDEKDSINKCMKRNIETAAISNANDYRAFLSSGSLGVLFCFTESQEKLKKTSSQ</sequence>
<keyword evidence="1" id="KW-0812">Transmembrane</keyword>
<reference evidence="2" key="1">
    <citation type="submission" date="2018-12" db="EMBL/GenBank/DDBJ databases">
        <authorList>
            <person name="Will S."/>
            <person name="Neumann-Schaal M."/>
            <person name="Henke P."/>
        </authorList>
    </citation>
    <scope>NUCLEOTIDE SEQUENCE</scope>
    <source>
        <strain evidence="2">PCC 7102</strain>
    </source>
</reference>
<dbReference type="AlphaFoldDB" id="A0A433VG66"/>
<comment type="caution">
    <text evidence="2">The sequence shown here is derived from an EMBL/GenBank/DDBJ whole genome shotgun (WGS) entry which is preliminary data.</text>
</comment>
<organism evidence="2 3">
    <name type="scientific">Dulcicalothrix desertica PCC 7102</name>
    <dbReference type="NCBI Taxonomy" id="232991"/>
    <lineage>
        <taxon>Bacteria</taxon>
        <taxon>Bacillati</taxon>
        <taxon>Cyanobacteriota</taxon>
        <taxon>Cyanophyceae</taxon>
        <taxon>Nostocales</taxon>
        <taxon>Calotrichaceae</taxon>
        <taxon>Dulcicalothrix</taxon>
    </lineage>
</organism>
<accession>A0A433VG66</accession>
<reference evidence="2" key="2">
    <citation type="journal article" date="2019" name="Genome Biol. Evol.">
        <title>Day and night: Metabolic profiles and evolutionary relationships of six axenic non-marine cyanobacteria.</title>
        <authorList>
            <person name="Will S.E."/>
            <person name="Henke P."/>
            <person name="Boedeker C."/>
            <person name="Huang S."/>
            <person name="Brinkmann H."/>
            <person name="Rohde M."/>
            <person name="Jarek M."/>
            <person name="Friedl T."/>
            <person name="Seufert S."/>
            <person name="Schumacher M."/>
            <person name="Overmann J."/>
            <person name="Neumann-Schaal M."/>
            <person name="Petersen J."/>
        </authorList>
    </citation>
    <scope>NUCLEOTIDE SEQUENCE [LARGE SCALE GENOMIC DNA]</scope>
    <source>
        <strain evidence="2">PCC 7102</strain>
    </source>
</reference>
<proteinExistence type="predicted"/>
<evidence type="ECO:0000256" key="1">
    <source>
        <dbReference type="SAM" id="Phobius"/>
    </source>
</evidence>
<dbReference type="RefSeq" id="WP_127082332.1">
    <property type="nucleotide sequence ID" value="NZ_RSCL01000009.1"/>
</dbReference>
<dbReference type="Proteomes" id="UP000271624">
    <property type="component" value="Unassembled WGS sequence"/>
</dbReference>
<keyword evidence="1" id="KW-0472">Membrane</keyword>
<feature type="transmembrane region" description="Helical" evidence="1">
    <location>
        <begin position="6"/>
        <end position="25"/>
    </location>
</feature>
<keyword evidence="1" id="KW-1133">Transmembrane helix</keyword>
<name>A0A433VG66_9CYAN</name>
<evidence type="ECO:0000313" key="2">
    <source>
        <dbReference type="EMBL" id="RUT05075.1"/>
    </source>
</evidence>